<dbReference type="Proteomes" id="UP000766629">
    <property type="component" value="Unassembled WGS sequence"/>
</dbReference>
<sequence length="332" mass="36644">MAFTSIVVPAFNAETTLADTLLSLQRQTCTEFEVIVVNDGSTDSTATVAAGFCSDPRFRVIHQKNRGLAGARNSGISGAQGDVVAFCDADDMWEPEKLACHISHLAASPRVGISYAGSAFISEDGALMGQAQRPRLQNIDAKHIFKRNPVGNGSAAVIRRAVFDEIAFRPRSESERDWYFDETFRQSEDIECWLRIALTTNWAFEGIPGLLTRYRINSGGLSAATDRQLAAWERMVRKLSQTNPKFFAQETGVARAYQLRYLNRRAISDLDSRRAVRLGRAWLACSLQPLWEDPLKSGATLAATALLAVTGPKAIRKTMDLTARVHRTEAMS</sequence>
<protein>
    <submittedName>
        <fullName evidence="2">Glycosyltransferase</fullName>
        <ecNumber evidence="2">2.4.-.-</ecNumber>
    </submittedName>
</protein>
<evidence type="ECO:0000313" key="2">
    <source>
        <dbReference type="EMBL" id="MBY6142291.1"/>
    </source>
</evidence>
<dbReference type="InterPro" id="IPR029044">
    <property type="entry name" value="Nucleotide-diphossugar_trans"/>
</dbReference>
<evidence type="ECO:0000313" key="3">
    <source>
        <dbReference type="Proteomes" id="UP000766629"/>
    </source>
</evidence>
<comment type="caution">
    <text evidence="2">The sequence shown here is derived from an EMBL/GenBank/DDBJ whole genome shotgun (WGS) entry which is preliminary data.</text>
</comment>
<dbReference type="InterPro" id="IPR050834">
    <property type="entry name" value="Glycosyltransf_2"/>
</dbReference>
<name>A0ABS7NM55_9RHOB</name>
<evidence type="ECO:0000259" key="1">
    <source>
        <dbReference type="Pfam" id="PF00535"/>
    </source>
</evidence>
<dbReference type="RefSeq" id="WP_222510197.1">
    <property type="nucleotide sequence ID" value="NZ_JAHVJA010000026.1"/>
</dbReference>
<accession>A0ABS7NM55</accession>
<dbReference type="PANTHER" id="PTHR43685">
    <property type="entry name" value="GLYCOSYLTRANSFERASE"/>
    <property type="match status" value="1"/>
</dbReference>
<dbReference type="PANTHER" id="PTHR43685:SF12">
    <property type="entry name" value="GLYCOSYL TRANSFERASE FAMILY 2"/>
    <property type="match status" value="1"/>
</dbReference>
<keyword evidence="2" id="KW-0808">Transferase</keyword>
<reference evidence="2 3" key="1">
    <citation type="submission" date="2021-06" db="EMBL/GenBank/DDBJ databases">
        <title>50 bacteria genomes isolated from Dapeng, Shenzhen, China.</title>
        <authorList>
            <person name="Zheng W."/>
            <person name="Yu S."/>
            <person name="Huang Y."/>
        </authorList>
    </citation>
    <scope>NUCLEOTIDE SEQUENCE [LARGE SCALE GENOMIC DNA]</scope>
    <source>
        <strain evidence="2 3">DP1N14-2</strain>
    </source>
</reference>
<keyword evidence="3" id="KW-1185">Reference proteome</keyword>
<gene>
    <name evidence="2" type="ORF">KUV26_22935</name>
</gene>
<proteinExistence type="predicted"/>
<organism evidence="2 3">
    <name type="scientific">Leisingera daeponensis</name>
    <dbReference type="NCBI Taxonomy" id="405746"/>
    <lineage>
        <taxon>Bacteria</taxon>
        <taxon>Pseudomonadati</taxon>
        <taxon>Pseudomonadota</taxon>
        <taxon>Alphaproteobacteria</taxon>
        <taxon>Rhodobacterales</taxon>
        <taxon>Roseobacteraceae</taxon>
        <taxon>Leisingera</taxon>
    </lineage>
</organism>
<dbReference type="SUPFAM" id="SSF53448">
    <property type="entry name" value="Nucleotide-diphospho-sugar transferases"/>
    <property type="match status" value="1"/>
</dbReference>
<dbReference type="CDD" id="cd00761">
    <property type="entry name" value="Glyco_tranf_GTA_type"/>
    <property type="match status" value="1"/>
</dbReference>
<dbReference type="EC" id="2.4.-.-" evidence="2"/>
<keyword evidence="2" id="KW-0328">Glycosyltransferase</keyword>
<dbReference type="Pfam" id="PF00535">
    <property type="entry name" value="Glycos_transf_2"/>
    <property type="match status" value="1"/>
</dbReference>
<dbReference type="Gene3D" id="3.90.550.10">
    <property type="entry name" value="Spore Coat Polysaccharide Biosynthesis Protein SpsA, Chain A"/>
    <property type="match status" value="1"/>
</dbReference>
<dbReference type="EMBL" id="JAHVJA010000026">
    <property type="protein sequence ID" value="MBY6142291.1"/>
    <property type="molecule type" value="Genomic_DNA"/>
</dbReference>
<feature type="domain" description="Glycosyltransferase 2-like" evidence="1">
    <location>
        <begin position="5"/>
        <end position="166"/>
    </location>
</feature>
<dbReference type="GO" id="GO:0016757">
    <property type="term" value="F:glycosyltransferase activity"/>
    <property type="evidence" value="ECO:0007669"/>
    <property type="project" value="UniProtKB-KW"/>
</dbReference>
<dbReference type="InterPro" id="IPR001173">
    <property type="entry name" value="Glyco_trans_2-like"/>
</dbReference>